<dbReference type="EMBL" id="NBNE01018180">
    <property type="protein sequence ID" value="OWY92390.1"/>
    <property type="molecule type" value="Genomic_DNA"/>
</dbReference>
<reference evidence="2" key="1">
    <citation type="submission" date="2017-03" db="EMBL/GenBank/DDBJ databases">
        <title>Phytopthora megakarya and P. palmivora, two closely related causual agents of cacao black pod achieved similar genome size and gene model numbers by different mechanisms.</title>
        <authorList>
            <person name="Ali S."/>
            <person name="Shao J."/>
            <person name="Larry D.J."/>
            <person name="Kronmiller B."/>
            <person name="Shen D."/>
            <person name="Strem M.D."/>
            <person name="Melnick R.L."/>
            <person name="Guiltinan M.J."/>
            <person name="Tyler B.M."/>
            <person name="Meinhardt L.W."/>
            <person name="Bailey B.A."/>
        </authorList>
    </citation>
    <scope>NUCLEOTIDE SEQUENCE [LARGE SCALE GENOMIC DNA]</scope>
    <source>
        <strain evidence="2">zdho120</strain>
    </source>
</reference>
<dbReference type="Proteomes" id="UP000198211">
    <property type="component" value="Unassembled WGS sequence"/>
</dbReference>
<dbReference type="PANTHER" id="PTHR46586:SF3">
    <property type="entry name" value="ANKYRIN REPEAT-CONTAINING PROTEIN"/>
    <property type="match status" value="1"/>
</dbReference>
<dbReference type="SUPFAM" id="SSF48403">
    <property type="entry name" value="Ankyrin repeat"/>
    <property type="match status" value="1"/>
</dbReference>
<evidence type="ECO:0000313" key="2">
    <source>
        <dbReference type="Proteomes" id="UP000198211"/>
    </source>
</evidence>
<gene>
    <name evidence="1" type="ORF">PHMEG_00038636</name>
</gene>
<dbReference type="PANTHER" id="PTHR46586">
    <property type="entry name" value="ANKYRIN REPEAT-CONTAINING PROTEIN"/>
    <property type="match status" value="1"/>
</dbReference>
<sequence>MATCQQLHYRYPVRMASACAIEEAVKHGILDILKYFHRLCSSTDKRNVVDEGWCCDASIATKYGHLDVLKWLHLKYPGICSSKAIDDAATNGHLNVVQWLHANRSEGYTRRAMNGAATNGPLEVFQWLQMNTTAGCIITPWTLRWTRSFKTLKWLHIHRSEG</sequence>
<dbReference type="STRING" id="4795.A0A225UHF7"/>
<dbReference type="InterPro" id="IPR002110">
    <property type="entry name" value="Ankyrin_rpt"/>
</dbReference>
<proteinExistence type="predicted"/>
<protein>
    <submittedName>
        <fullName evidence="1">Uncharacterized protein</fullName>
    </submittedName>
</protein>
<accession>A0A225UHF7</accession>
<dbReference type="Pfam" id="PF13637">
    <property type="entry name" value="Ank_4"/>
    <property type="match status" value="1"/>
</dbReference>
<dbReference type="AlphaFoldDB" id="A0A225UHF7"/>
<organism evidence="1 2">
    <name type="scientific">Phytophthora megakarya</name>
    <dbReference type="NCBI Taxonomy" id="4795"/>
    <lineage>
        <taxon>Eukaryota</taxon>
        <taxon>Sar</taxon>
        <taxon>Stramenopiles</taxon>
        <taxon>Oomycota</taxon>
        <taxon>Peronosporomycetes</taxon>
        <taxon>Peronosporales</taxon>
        <taxon>Peronosporaceae</taxon>
        <taxon>Phytophthora</taxon>
    </lineage>
</organism>
<evidence type="ECO:0000313" key="1">
    <source>
        <dbReference type="EMBL" id="OWY92390.1"/>
    </source>
</evidence>
<dbReference type="Gene3D" id="1.25.40.20">
    <property type="entry name" value="Ankyrin repeat-containing domain"/>
    <property type="match status" value="1"/>
</dbReference>
<dbReference type="OrthoDB" id="91001at2759"/>
<keyword evidence="2" id="KW-1185">Reference proteome</keyword>
<comment type="caution">
    <text evidence="1">The sequence shown here is derived from an EMBL/GenBank/DDBJ whole genome shotgun (WGS) entry which is preliminary data.</text>
</comment>
<dbReference type="InterPro" id="IPR052050">
    <property type="entry name" value="SecEffector_AnkRepeat"/>
</dbReference>
<name>A0A225UHF7_9STRA</name>
<dbReference type="InterPro" id="IPR036770">
    <property type="entry name" value="Ankyrin_rpt-contain_sf"/>
</dbReference>